<evidence type="ECO:0000313" key="2">
    <source>
        <dbReference type="Proteomes" id="UP001201985"/>
    </source>
</evidence>
<evidence type="ECO:0000313" key="1">
    <source>
        <dbReference type="EMBL" id="MCI0755745.1"/>
    </source>
</evidence>
<name>A0ABS9WAF7_9PROT</name>
<reference evidence="1 2" key="1">
    <citation type="submission" date="2022-03" db="EMBL/GenBank/DDBJ databases">
        <title>Complete genome analysis of Roseomonas KG 17.1 : a prolific producer of plant growth promoters.</title>
        <authorList>
            <person name="Saadouli I."/>
            <person name="Najjari A."/>
            <person name="Mosbah A."/>
            <person name="Ouzari H.I."/>
        </authorList>
    </citation>
    <scope>NUCLEOTIDE SEQUENCE [LARGE SCALE GENOMIC DNA]</scope>
    <source>
        <strain evidence="1 2">KG17-1</strain>
    </source>
</reference>
<dbReference type="RefSeq" id="WP_241793600.1">
    <property type="nucleotide sequence ID" value="NZ_JALBUU010000052.1"/>
</dbReference>
<dbReference type="EMBL" id="JALBUU010000052">
    <property type="protein sequence ID" value="MCI0755745.1"/>
    <property type="molecule type" value="Genomic_DNA"/>
</dbReference>
<proteinExistence type="predicted"/>
<keyword evidence="2" id="KW-1185">Reference proteome</keyword>
<dbReference type="Proteomes" id="UP001201985">
    <property type="component" value="Unassembled WGS sequence"/>
</dbReference>
<sequence length="138" mass="15240">MQRPILAELLDKGLLRPPQIRAGLEAALVYEAITACIAARVSRYGEASHGFSLAEWPPALQRAAGRYRAWAEWAASQVVTPRCSRVELVQDVAIDGLGLSRVRRKRGLHSDTVLRHLQIGLWQYAALAGWVSEADRAV</sequence>
<comment type="caution">
    <text evidence="1">The sequence shown here is derived from an EMBL/GenBank/DDBJ whole genome shotgun (WGS) entry which is preliminary data.</text>
</comment>
<accession>A0ABS9WAF7</accession>
<gene>
    <name evidence="1" type="ORF">MON41_18920</name>
</gene>
<organism evidence="1 2">
    <name type="scientific">Teichococcus vastitatis</name>
    <dbReference type="NCBI Taxonomy" id="2307076"/>
    <lineage>
        <taxon>Bacteria</taxon>
        <taxon>Pseudomonadati</taxon>
        <taxon>Pseudomonadota</taxon>
        <taxon>Alphaproteobacteria</taxon>
        <taxon>Acetobacterales</taxon>
        <taxon>Roseomonadaceae</taxon>
        <taxon>Roseomonas</taxon>
    </lineage>
</organism>
<protein>
    <submittedName>
        <fullName evidence="1">Uncharacterized protein</fullName>
    </submittedName>
</protein>